<organism evidence="6 7">
    <name type="scientific">Treponema bryantii</name>
    <dbReference type="NCBI Taxonomy" id="163"/>
    <lineage>
        <taxon>Bacteria</taxon>
        <taxon>Pseudomonadati</taxon>
        <taxon>Spirochaetota</taxon>
        <taxon>Spirochaetia</taxon>
        <taxon>Spirochaetales</taxon>
        <taxon>Treponemataceae</taxon>
        <taxon>Treponema</taxon>
    </lineage>
</organism>
<feature type="transmembrane region" description="Helical" evidence="4">
    <location>
        <begin position="21"/>
        <end position="50"/>
    </location>
</feature>
<dbReference type="CDD" id="cd07989">
    <property type="entry name" value="LPLAT_AGPAT-like"/>
    <property type="match status" value="1"/>
</dbReference>
<accession>A0A1H9GQZ3</accession>
<keyword evidence="3 6" id="KW-0012">Acyltransferase</keyword>
<evidence type="ECO:0000259" key="5">
    <source>
        <dbReference type="SMART" id="SM00563"/>
    </source>
</evidence>
<keyword evidence="4" id="KW-0472">Membrane</keyword>
<keyword evidence="4" id="KW-1133">Transmembrane helix</keyword>
<evidence type="ECO:0000256" key="1">
    <source>
        <dbReference type="ARBA" id="ARBA00005189"/>
    </source>
</evidence>
<dbReference type="SMART" id="SM00563">
    <property type="entry name" value="PlsC"/>
    <property type="match status" value="1"/>
</dbReference>
<dbReference type="PANTHER" id="PTHR10434:SF66">
    <property type="entry name" value="PHOSPHOLIPID_GLYCEROL ACYLTRANSFERASE DOMAIN-CONTAINING PROTEIN"/>
    <property type="match status" value="1"/>
</dbReference>
<protein>
    <submittedName>
        <fullName evidence="6">1-acyl-sn-glycerol-3-phosphate acyltransferases</fullName>
    </submittedName>
</protein>
<evidence type="ECO:0000313" key="7">
    <source>
        <dbReference type="Proteomes" id="UP000182360"/>
    </source>
</evidence>
<dbReference type="AlphaFoldDB" id="A0A1H9GQZ3"/>
<gene>
    <name evidence="6" type="ORF">SAMN04487977_105102</name>
</gene>
<comment type="pathway">
    <text evidence="1">Lipid metabolism.</text>
</comment>
<dbReference type="EMBL" id="FOFU01000005">
    <property type="protein sequence ID" value="SEQ52399.1"/>
    <property type="molecule type" value="Genomic_DNA"/>
</dbReference>
<reference evidence="6 7" key="1">
    <citation type="submission" date="2016-10" db="EMBL/GenBank/DDBJ databases">
        <authorList>
            <person name="de Groot N.N."/>
        </authorList>
    </citation>
    <scope>NUCLEOTIDE SEQUENCE [LARGE SCALE GENOMIC DNA]</scope>
    <source>
        <strain evidence="6 7">B25</strain>
    </source>
</reference>
<proteinExistence type="predicted"/>
<dbReference type="SUPFAM" id="SSF69593">
    <property type="entry name" value="Glycerol-3-phosphate (1)-acyltransferase"/>
    <property type="match status" value="1"/>
</dbReference>
<dbReference type="GO" id="GO:0006654">
    <property type="term" value="P:phosphatidic acid biosynthetic process"/>
    <property type="evidence" value="ECO:0007669"/>
    <property type="project" value="TreeGrafter"/>
</dbReference>
<evidence type="ECO:0000256" key="2">
    <source>
        <dbReference type="ARBA" id="ARBA00022679"/>
    </source>
</evidence>
<feature type="domain" description="Phospholipid/glycerol acyltransferase" evidence="5">
    <location>
        <begin position="101"/>
        <end position="208"/>
    </location>
</feature>
<keyword evidence="7" id="KW-1185">Reference proteome</keyword>
<evidence type="ECO:0000313" key="6">
    <source>
        <dbReference type="EMBL" id="SEQ52399.1"/>
    </source>
</evidence>
<dbReference type="PANTHER" id="PTHR10434">
    <property type="entry name" value="1-ACYL-SN-GLYCEROL-3-PHOSPHATE ACYLTRANSFERASE"/>
    <property type="match status" value="1"/>
</dbReference>
<dbReference type="STRING" id="163.SAMN04487775_11017"/>
<name>A0A1H9GQZ3_9SPIR</name>
<dbReference type="OrthoDB" id="9803035at2"/>
<dbReference type="RefSeq" id="WP_074643819.1">
    <property type="nucleotide sequence ID" value="NZ_AP025286.1"/>
</dbReference>
<dbReference type="Pfam" id="PF01553">
    <property type="entry name" value="Acyltransferase"/>
    <property type="match status" value="1"/>
</dbReference>
<dbReference type="InterPro" id="IPR002123">
    <property type="entry name" value="Plipid/glycerol_acylTrfase"/>
</dbReference>
<sequence length="282" mass="32065">MSKQKVSYKSKQPKIKNIFKYIYFCVSKIVAILCFGLGAVILAIFVFPFIRIFTLHKKDFGIIARAYVSHTFRVFLRNLDVCKTSHLKVEDRQAFRDIHSKIIVANHPSLLDFVYIMSLVPNSTCIVRGSLTHTPLRGVIKQAYITNTTDFDDVLVECKKLTDKGCNVIIFPEGTRSPRIGQNNYKKGAARIALYCGCDVQPMFIGGSDKYGLGKHDPLWSYNHVETYLYDIKMLPVIPISKFKDLSEPIAAKHLTEEMEKVIRSAGDEYAKTYTGLTLNNY</sequence>
<dbReference type="GO" id="GO:0003841">
    <property type="term" value="F:1-acylglycerol-3-phosphate O-acyltransferase activity"/>
    <property type="evidence" value="ECO:0007669"/>
    <property type="project" value="TreeGrafter"/>
</dbReference>
<dbReference type="Proteomes" id="UP000182360">
    <property type="component" value="Unassembled WGS sequence"/>
</dbReference>
<keyword evidence="2 6" id="KW-0808">Transferase</keyword>
<evidence type="ECO:0000256" key="4">
    <source>
        <dbReference type="SAM" id="Phobius"/>
    </source>
</evidence>
<keyword evidence="4" id="KW-0812">Transmembrane</keyword>
<evidence type="ECO:0000256" key="3">
    <source>
        <dbReference type="ARBA" id="ARBA00023315"/>
    </source>
</evidence>